<dbReference type="Proteomes" id="UP000240883">
    <property type="component" value="Unassembled WGS sequence"/>
</dbReference>
<proteinExistence type="predicted"/>
<evidence type="ECO:0000313" key="1">
    <source>
        <dbReference type="EMBL" id="PSN74044.1"/>
    </source>
</evidence>
<reference evidence="1 2" key="1">
    <citation type="journal article" date="2018" name="Front. Microbiol.">
        <title>Genome-Wide Analysis of Corynespora cassiicola Leaf Fall Disease Putative Effectors.</title>
        <authorList>
            <person name="Lopez D."/>
            <person name="Ribeiro S."/>
            <person name="Label P."/>
            <person name="Fumanal B."/>
            <person name="Venisse J.S."/>
            <person name="Kohler A."/>
            <person name="de Oliveira R.R."/>
            <person name="Labutti K."/>
            <person name="Lipzen A."/>
            <person name="Lail K."/>
            <person name="Bauer D."/>
            <person name="Ohm R.A."/>
            <person name="Barry K.W."/>
            <person name="Spatafora J."/>
            <person name="Grigoriev I.V."/>
            <person name="Martin F.M."/>
            <person name="Pujade-Renaud V."/>
        </authorList>
    </citation>
    <scope>NUCLEOTIDE SEQUENCE [LARGE SCALE GENOMIC DNA]</scope>
    <source>
        <strain evidence="1 2">Philippines</strain>
    </source>
</reference>
<dbReference type="AlphaFoldDB" id="A0A2T2P8R1"/>
<protein>
    <submittedName>
        <fullName evidence="1">Uncharacterized protein</fullName>
    </submittedName>
</protein>
<sequence length="165" mass="18108">MVVKSTNVEPAGCRTQSKDWRLSFLYTPDHATFKTREQGTRHHPFTSPNDKPHRLRCQALMSGLVSGPWLMKCGGGSAPFIRDAYADCVGLLFGAFQTSKSPDAGNMKRATAPVVLHSCLSAEAHRHLNPPSSSIRGAAPRSGSILEYERACIRIVVLAPHRIVW</sequence>
<dbReference type="EMBL" id="KZ678128">
    <property type="protein sequence ID" value="PSN74044.1"/>
    <property type="molecule type" value="Genomic_DNA"/>
</dbReference>
<keyword evidence="2" id="KW-1185">Reference proteome</keyword>
<name>A0A2T2P8R1_CORCC</name>
<evidence type="ECO:0000313" key="2">
    <source>
        <dbReference type="Proteomes" id="UP000240883"/>
    </source>
</evidence>
<gene>
    <name evidence="1" type="ORF">BS50DRAFT_6150</name>
</gene>
<organism evidence="1 2">
    <name type="scientific">Corynespora cassiicola Philippines</name>
    <dbReference type="NCBI Taxonomy" id="1448308"/>
    <lineage>
        <taxon>Eukaryota</taxon>
        <taxon>Fungi</taxon>
        <taxon>Dikarya</taxon>
        <taxon>Ascomycota</taxon>
        <taxon>Pezizomycotina</taxon>
        <taxon>Dothideomycetes</taxon>
        <taxon>Pleosporomycetidae</taxon>
        <taxon>Pleosporales</taxon>
        <taxon>Corynesporascaceae</taxon>
        <taxon>Corynespora</taxon>
    </lineage>
</organism>
<accession>A0A2T2P8R1</accession>